<dbReference type="Pfam" id="PF02213">
    <property type="entry name" value="GYF"/>
    <property type="match status" value="1"/>
</dbReference>
<dbReference type="PANTHER" id="PTHR13138:SF3">
    <property type="entry name" value="CD2 ANTIGEN CYTOPLASMIC TAIL-BINDING PROTEIN 2"/>
    <property type="match status" value="1"/>
</dbReference>
<feature type="region of interest" description="Disordered" evidence="1">
    <location>
        <begin position="47"/>
        <end position="79"/>
    </location>
</feature>
<dbReference type="Gene3D" id="3.30.1490.40">
    <property type="match status" value="1"/>
</dbReference>
<evidence type="ECO:0000313" key="3">
    <source>
        <dbReference type="EnsemblMetazoa" id="SCAU008103-PA"/>
    </source>
</evidence>
<dbReference type="VEuPathDB" id="VectorBase:SCAU008103"/>
<dbReference type="AlphaFoldDB" id="A0A1I8PHP3"/>
<protein>
    <recommendedName>
        <fullName evidence="2">GYF domain-containing protein</fullName>
    </recommendedName>
</protein>
<gene>
    <name evidence="3" type="primary">106092717</name>
</gene>
<feature type="compositionally biased region" description="Acidic residues" evidence="1">
    <location>
        <begin position="51"/>
        <end position="73"/>
    </location>
</feature>
<dbReference type="InterPro" id="IPR039905">
    <property type="entry name" value="CD2BP2/Lin1"/>
</dbReference>
<evidence type="ECO:0000256" key="1">
    <source>
        <dbReference type="SAM" id="MobiDB-lite"/>
    </source>
</evidence>
<dbReference type="SUPFAM" id="SSF55277">
    <property type="entry name" value="GYF domain"/>
    <property type="match status" value="1"/>
</dbReference>
<evidence type="ECO:0000313" key="4">
    <source>
        <dbReference type="Proteomes" id="UP000095300"/>
    </source>
</evidence>
<organism evidence="3 4">
    <name type="scientific">Stomoxys calcitrans</name>
    <name type="common">Stable fly</name>
    <name type="synonym">Conops calcitrans</name>
    <dbReference type="NCBI Taxonomy" id="35570"/>
    <lineage>
        <taxon>Eukaryota</taxon>
        <taxon>Metazoa</taxon>
        <taxon>Ecdysozoa</taxon>
        <taxon>Arthropoda</taxon>
        <taxon>Hexapoda</taxon>
        <taxon>Insecta</taxon>
        <taxon>Pterygota</taxon>
        <taxon>Neoptera</taxon>
        <taxon>Endopterygota</taxon>
        <taxon>Diptera</taxon>
        <taxon>Brachycera</taxon>
        <taxon>Muscomorpha</taxon>
        <taxon>Muscoidea</taxon>
        <taxon>Muscidae</taxon>
        <taxon>Stomoxys</taxon>
    </lineage>
</organism>
<dbReference type="PANTHER" id="PTHR13138">
    <property type="entry name" value="PROTEIN LIN1"/>
    <property type="match status" value="1"/>
</dbReference>
<dbReference type="Proteomes" id="UP000095300">
    <property type="component" value="Unassembled WGS sequence"/>
</dbReference>
<keyword evidence="4" id="KW-1185">Reference proteome</keyword>
<feature type="domain" description="GYF" evidence="2">
    <location>
        <begin position="278"/>
        <end position="334"/>
    </location>
</feature>
<dbReference type="OrthoDB" id="331341at2759"/>
<proteinExistence type="predicted"/>
<dbReference type="EnsemblMetazoa" id="SCAU008103-RA">
    <property type="protein sequence ID" value="SCAU008103-PA"/>
    <property type="gene ID" value="SCAU008103"/>
</dbReference>
<name>A0A1I8PHP3_STOCA</name>
<reference evidence="3" key="1">
    <citation type="submission" date="2020-05" db="UniProtKB">
        <authorList>
            <consortium name="EnsemblMetazoa"/>
        </authorList>
    </citation>
    <scope>IDENTIFICATION</scope>
    <source>
        <strain evidence="3">USDA</strain>
    </source>
</reference>
<dbReference type="GO" id="GO:0005682">
    <property type="term" value="C:U5 snRNP"/>
    <property type="evidence" value="ECO:0007669"/>
    <property type="project" value="InterPro"/>
</dbReference>
<sequence>MSMQTSQFFCVDTQILLFSLKHLNTMDSKRKSDLDIDEISNINCKKHTLDSDEEDSDEYEREDSNDVEGEEDGISNIRDDVKITPFNMREELQEGHFDKEGHYHWNKTNEIKDNWLDNIDWLKVDESHAEKEDRDADKPDSLNVVNQSQVYQNILGFMMESETVSQTIRRLGKQRKKLSTAERIRNKKNGIVDTDADKIMQLTEMVNAILTATGNMDIYEMTYEAIEEKVNSTPSTSKTQASNLDMYSDDFSEKEKFLKNDKPNELVKTKQEASESKEVLWEYKVNQNDSQLQGPFSTKKMLEMSESGKFGNGVYVRRVGEKTNFYKSSRIDFDLYM</sequence>
<dbReference type="InterPro" id="IPR003169">
    <property type="entry name" value="GYF"/>
</dbReference>
<dbReference type="KEGG" id="scac:106092717"/>
<dbReference type="STRING" id="35570.A0A1I8PHP3"/>
<dbReference type="PROSITE" id="PS50829">
    <property type="entry name" value="GYF"/>
    <property type="match status" value="1"/>
</dbReference>
<accession>A0A1I8PHP3</accession>
<dbReference type="FunFam" id="3.30.1490.40:FF:000005">
    <property type="entry name" value="CD2 antigen cytoplasmic tail-binding protein 2"/>
    <property type="match status" value="1"/>
</dbReference>
<evidence type="ECO:0000259" key="2">
    <source>
        <dbReference type="PROSITE" id="PS50829"/>
    </source>
</evidence>
<dbReference type="InterPro" id="IPR035445">
    <property type="entry name" value="GYF-like_dom_sf"/>
</dbReference>
<dbReference type="SMART" id="SM00444">
    <property type="entry name" value="GYF"/>
    <property type="match status" value="1"/>
</dbReference>